<dbReference type="GO" id="GO:0006790">
    <property type="term" value="P:sulfur compound metabolic process"/>
    <property type="evidence" value="ECO:0007669"/>
    <property type="project" value="TreeGrafter"/>
</dbReference>
<dbReference type="Pfam" id="PF13469">
    <property type="entry name" value="Sulfotransfer_3"/>
    <property type="match status" value="1"/>
</dbReference>
<protein>
    <recommendedName>
        <fullName evidence="3">Sulfotransferase</fullName>
    </recommendedName>
</protein>
<sequence>MKKKESEEITWIFLLSYQRTGSSFIGSIFNDPDHVFYVYEPIDPLYAAMYGVQDGWTVPNDVFNNRNGTLRSTPEVEKRAVVWTMEQIFTCNMASLPPALLAHSFWYLFNPEMTHAQDYLACIRHQNVKFAGLHRNCQRFIQLRCGVRFGSKPVQQQYCLEILWGNKLDTSSEKYEPNSNKYRYSVSNETLPMDFERYFQCLIKIEPVLTKCAGKYLDEPCKGKKLRAIKTVRANMDASEILLKLHPNIRLVHLYRDPRGVVRSRLQIKWTRGLATRSSVTHEAQLYCSQVLSDIRKRIRLEKQGYSNSIKEIVYDNYVQDRLLNLLDLYNFFGHEPSTKVKRLYENTRIKENYKNIYGNEWIKDMKQEDIKNITSVCSEFYKETSFSWTD</sequence>
<evidence type="ECO:0000313" key="2">
    <source>
        <dbReference type="Proteomes" id="UP001208570"/>
    </source>
</evidence>
<dbReference type="PANTHER" id="PTHR10704">
    <property type="entry name" value="CARBOHYDRATE SULFOTRANSFERASE"/>
    <property type="match status" value="1"/>
</dbReference>
<keyword evidence="2" id="KW-1185">Reference proteome</keyword>
<evidence type="ECO:0008006" key="3">
    <source>
        <dbReference type="Google" id="ProtNLM"/>
    </source>
</evidence>
<dbReference type="InterPro" id="IPR051135">
    <property type="entry name" value="Gal/GlcNAc/GalNAc_ST"/>
</dbReference>
<name>A0AAD9IUA0_9ANNE</name>
<dbReference type="SUPFAM" id="SSF52540">
    <property type="entry name" value="P-loop containing nucleoside triphosphate hydrolases"/>
    <property type="match status" value="1"/>
</dbReference>
<evidence type="ECO:0000313" key="1">
    <source>
        <dbReference type="EMBL" id="KAK2140458.1"/>
    </source>
</evidence>
<dbReference type="GO" id="GO:0006044">
    <property type="term" value="P:N-acetylglucosamine metabolic process"/>
    <property type="evidence" value="ECO:0007669"/>
    <property type="project" value="TreeGrafter"/>
</dbReference>
<gene>
    <name evidence="1" type="ORF">LSH36_1346g00005</name>
</gene>
<comment type="caution">
    <text evidence="1">The sequence shown here is derived from an EMBL/GenBank/DDBJ whole genome shotgun (WGS) entry which is preliminary data.</text>
</comment>
<dbReference type="Proteomes" id="UP001208570">
    <property type="component" value="Unassembled WGS sequence"/>
</dbReference>
<dbReference type="GO" id="GO:0001517">
    <property type="term" value="F:N-acetylglucosamine 6-O-sulfotransferase activity"/>
    <property type="evidence" value="ECO:0007669"/>
    <property type="project" value="TreeGrafter"/>
</dbReference>
<dbReference type="EMBL" id="JAODUP010001346">
    <property type="protein sequence ID" value="KAK2140458.1"/>
    <property type="molecule type" value="Genomic_DNA"/>
</dbReference>
<proteinExistence type="predicted"/>
<organism evidence="1 2">
    <name type="scientific">Paralvinella palmiformis</name>
    <dbReference type="NCBI Taxonomy" id="53620"/>
    <lineage>
        <taxon>Eukaryota</taxon>
        <taxon>Metazoa</taxon>
        <taxon>Spiralia</taxon>
        <taxon>Lophotrochozoa</taxon>
        <taxon>Annelida</taxon>
        <taxon>Polychaeta</taxon>
        <taxon>Sedentaria</taxon>
        <taxon>Canalipalpata</taxon>
        <taxon>Terebellida</taxon>
        <taxon>Terebelliformia</taxon>
        <taxon>Alvinellidae</taxon>
        <taxon>Paralvinella</taxon>
    </lineage>
</organism>
<reference evidence="1" key="1">
    <citation type="journal article" date="2023" name="Mol. Biol. Evol.">
        <title>Third-Generation Sequencing Reveals the Adaptive Role of the Epigenome in Three Deep-Sea Polychaetes.</title>
        <authorList>
            <person name="Perez M."/>
            <person name="Aroh O."/>
            <person name="Sun Y."/>
            <person name="Lan Y."/>
            <person name="Juniper S.K."/>
            <person name="Young C.R."/>
            <person name="Angers B."/>
            <person name="Qian P.Y."/>
        </authorList>
    </citation>
    <scope>NUCLEOTIDE SEQUENCE</scope>
    <source>
        <strain evidence="1">P08H-3</strain>
    </source>
</reference>
<dbReference type="PANTHER" id="PTHR10704:SF44">
    <property type="entry name" value="LD35051P-RELATED"/>
    <property type="match status" value="1"/>
</dbReference>
<dbReference type="AlphaFoldDB" id="A0AAD9IUA0"/>
<dbReference type="Gene3D" id="3.40.50.300">
    <property type="entry name" value="P-loop containing nucleotide triphosphate hydrolases"/>
    <property type="match status" value="1"/>
</dbReference>
<dbReference type="InterPro" id="IPR027417">
    <property type="entry name" value="P-loop_NTPase"/>
</dbReference>
<accession>A0AAD9IUA0</accession>